<gene>
    <name evidence="1" type="ORF">LVIROSA_LOCUS37333</name>
</gene>
<dbReference type="Proteomes" id="UP001157418">
    <property type="component" value="Unassembled WGS sequence"/>
</dbReference>
<dbReference type="EMBL" id="CAKMRJ010005745">
    <property type="protein sequence ID" value="CAH1452007.1"/>
    <property type="molecule type" value="Genomic_DNA"/>
</dbReference>
<accession>A0AAU9PPN2</accession>
<keyword evidence="2" id="KW-1185">Reference proteome</keyword>
<sequence>MVRVHYKGKLSLVVRYSKFLNGGLVEGNSRGQPIGFLVYRIMDRMGRHYRSGYGFGALSKARVQKVVRVPIDVHEWLKYQPTILGSHWRDQDRGISVLDILRNINGSCACIQKQ</sequence>
<protein>
    <submittedName>
        <fullName evidence="1">Uncharacterized protein</fullName>
    </submittedName>
</protein>
<evidence type="ECO:0000313" key="2">
    <source>
        <dbReference type="Proteomes" id="UP001157418"/>
    </source>
</evidence>
<proteinExistence type="predicted"/>
<evidence type="ECO:0000313" key="1">
    <source>
        <dbReference type="EMBL" id="CAH1452007.1"/>
    </source>
</evidence>
<organism evidence="1 2">
    <name type="scientific">Lactuca virosa</name>
    <dbReference type="NCBI Taxonomy" id="75947"/>
    <lineage>
        <taxon>Eukaryota</taxon>
        <taxon>Viridiplantae</taxon>
        <taxon>Streptophyta</taxon>
        <taxon>Embryophyta</taxon>
        <taxon>Tracheophyta</taxon>
        <taxon>Spermatophyta</taxon>
        <taxon>Magnoliopsida</taxon>
        <taxon>eudicotyledons</taxon>
        <taxon>Gunneridae</taxon>
        <taxon>Pentapetalae</taxon>
        <taxon>asterids</taxon>
        <taxon>campanulids</taxon>
        <taxon>Asterales</taxon>
        <taxon>Asteraceae</taxon>
        <taxon>Cichorioideae</taxon>
        <taxon>Cichorieae</taxon>
        <taxon>Lactucinae</taxon>
        <taxon>Lactuca</taxon>
    </lineage>
</organism>
<dbReference type="AlphaFoldDB" id="A0AAU9PPN2"/>
<name>A0AAU9PPN2_9ASTR</name>
<reference evidence="1 2" key="1">
    <citation type="submission" date="2022-01" db="EMBL/GenBank/DDBJ databases">
        <authorList>
            <person name="Xiong W."/>
            <person name="Schranz E."/>
        </authorList>
    </citation>
    <scope>NUCLEOTIDE SEQUENCE [LARGE SCALE GENOMIC DNA]</scope>
</reference>
<comment type="caution">
    <text evidence="1">The sequence shown here is derived from an EMBL/GenBank/DDBJ whole genome shotgun (WGS) entry which is preliminary data.</text>
</comment>